<keyword evidence="3" id="KW-1185">Reference proteome</keyword>
<name>A0A0C9WX94_9AGAR</name>
<feature type="compositionally biased region" description="Basic and acidic residues" evidence="1">
    <location>
        <begin position="59"/>
        <end position="71"/>
    </location>
</feature>
<evidence type="ECO:0000256" key="1">
    <source>
        <dbReference type="SAM" id="MobiDB-lite"/>
    </source>
</evidence>
<dbReference type="HOGENOM" id="CLU_2574233_0_0_1"/>
<accession>A0A0C9WX94</accession>
<evidence type="ECO:0000313" key="2">
    <source>
        <dbReference type="EMBL" id="KIK04360.1"/>
    </source>
</evidence>
<gene>
    <name evidence="2" type="ORF">K443DRAFT_4667</name>
</gene>
<reference evidence="3" key="2">
    <citation type="submission" date="2015-01" db="EMBL/GenBank/DDBJ databases">
        <title>Evolutionary Origins and Diversification of the Mycorrhizal Mutualists.</title>
        <authorList>
            <consortium name="DOE Joint Genome Institute"/>
            <consortium name="Mycorrhizal Genomics Consortium"/>
            <person name="Kohler A."/>
            <person name="Kuo A."/>
            <person name="Nagy L.G."/>
            <person name="Floudas D."/>
            <person name="Copeland A."/>
            <person name="Barry K.W."/>
            <person name="Cichocki N."/>
            <person name="Veneault-Fourrey C."/>
            <person name="LaButti K."/>
            <person name="Lindquist E.A."/>
            <person name="Lipzen A."/>
            <person name="Lundell T."/>
            <person name="Morin E."/>
            <person name="Murat C."/>
            <person name="Riley R."/>
            <person name="Ohm R."/>
            <person name="Sun H."/>
            <person name="Tunlid A."/>
            <person name="Henrissat B."/>
            <person name="Grigoriev I.V."/>
            <person name="Hibbett D.S."/>
            <person name="Martin F."/>
        </authorList>
    </citation>
    <scope>NUCLEOTIDE SEQUENCE [LARGE SCALE GENOMIC DNA]</scope>
    <source>
        <strain evidence="3">LaAM-08-1</strain>
    </source>
</reference>
<protein>
    <submittedName>
        <fullName evidence="2">Unplaced genomic scaffold K443scaffold_35, whole genome shotgun sequence</fullName>
    </submittedName>
</protein>
<evidence type="ECO:0000313" key="3">
    <source>
        <dbReference type="Proteomes" id="UP000054477"/>
    </source>
</evidence>
<reference evidence="2 3" key="1">
    <citation type="submission" date="2014-04" db="EMBL/GenBank/DDBJ databases">
        <authorList>
            <consortium name="DOE Joint Genome Institute"/>
            <person name="Kuo A."/>
            <person name="Kohler A."/>
            <person name="Nagy L.G."/>
            <person name="Floudas D."/>
            <person name="Copeland A."/>
            <person name="Barry K.W."/>
            <person name="Cichocki N."/>
            <person name="Veneault-Fourrey C."/>
            <person name="LaButti K."/>
            <person name="Lindquist E.A."/>
            <person name="Lipzen A."/>
            <person name="Lundell T."/>
            <person name="Morin E."/>
            <person name="Murat C."/>
            <person name="Sun H."/>
            <person name="Tunlid A."/>
            <person name="Henrissat B."/>
            <person name="Grigoriev I.V."/>
            <person name="Hibbett D.S."/>
            <person name="Martin F."/>
            <person name="Nordberg H.P."/>
            <person name="Cantor M.N."/>
            <person name="Hua S.X."/>
        </authorList>
    </citation>
    <scope>NUCLEOTIDE SEQUENCE [LARGE SCALE GENOMIC DNA]</scope>
    <source>
        <strain evidence="2 3">LaAM-08-1</strain>
    </source>
</reference>
<dbReference type="AlphaFoldDB" id="A0A0C9WX94"/>
<proteinExistence type="predicted"/>
<feature type="compositionally biased region" description="Basic and acidic residues" evidence="1">
    <location>
        <begin position="41"/>
        <end position="50"/>
    </location>
</feature>
<feature type="region of interest" description="Disordered" evidence="1">
    <location>
        <begin position="36"/>
        <end position="81"/>
    </location>
</feature>
<dbReference type="Proteomes" id="UP000054477">
    <property type="component" value="Unassembled WGS sequence"/>
</dbReference>
<organism evidence="2 3">
    <name type="scientific">Laccaria amethystina LaAM-08-1</name>
    <dbReference type="NCBI Taxonomy" id="1095629"/>
    <lineage>
        <taxon>Eukaryota</taxon>
        <taxon>Fungi</taxon>
        <taxon>Dikarya</taxon>
        <taxon>Basidiomycota</taxon>
        <taxon>Agaricomycotina</taxon>
        <taxon>Agaricomycetes</taxon>
        <taxon>Agaricomycetidae</taxon>
        <taxon>Agaricales</taxon>
        <taxon>Agaricineae</taxon>
        <taxon>Hydnangiaceae</taxon>
        <taxon>Laccaria</taxon>
    </lineage>
</organism>
<dbReference type="EMBL" id="KN838570">
    <property type="protein sequence ID" value="KIK04360.1"/>
    <property type="molecule type" value="Genomic_DNA"/>
</dbReference>
<sequence length="81" mass="9056">MYNSKRTATWQPNYDEFSSLVVVKNMDALNVIATRTQDNVEESHDQDTRGHAPTTTTTTRDDNATTKHGNKDATLTQDVNA</sequence>